<gene>
    <name evidence="1" type="ORF">M3215_18885</name>
</gene>
<protein>
    <submittedName>
        <fullName evidence="1">Uncharacterized protein</fullName>
    </submittedName>
</protein>
<organism evidence="1 2">
    <name type="scientific">Bacillus cytotoxicus</name>
    <dbReference type="NCBI Taxonomy" id="580165"/>
    <lineage>
        <taxon>Bacteria</taxon>
        <taxon>Bacillati</taxon>
        <taxon>Bacillota</taxon>
        <taxon>Bacilli</taxon>
        <taxon>Bacillales</taxon>
        <taxon>Bacillaceae</taxon>
        <taxon>Bacillus</taxon>
        <taxon>Bacillus cereus group</taxon>
    </lineage>
</organism>
<dbReference type="EMBL" id="JAMBOP010000029">
    <property type="protein sequence ID" value="MCM3737794.1"/>
    <property type="molecule type" value="Genomic_DNA"/>
</dbReference>
<dbReference type="Proteomes" id="UP001202289">
    <property type="component" value="Unassembled WGS sequence"/>
</dbReference>
<name>A0ACC6AB39_9BACI</name>
<keyword evidence="2" id="KW-1185">Reference proteome</keyword>
<reference evidence="1" key="1">
    <citation type="submission" date="2022-05" db="EMBL/GenBank/DDBJ databases">
        <title>Comparative Genomics of Spacecraft Associated Microbes.</title>
        <authorList>
            <person name="Tran M.T."/>
            <person name="Wright A."/>
            <person name="Seuylemezian A."/>
            <person name="Eisen J."/>
            <person name="Coil D."/>
        </authorList>
    </citation>
    <scope>NUCLEOTIDE SEQUENCE</scope>
    <source>
        <strain evidence="1">FAIRING 10M-2.2</strain>
    </source>
</reference>
<evidence type="ECO:0000313" key="1">
    <source>
        <dbReference type="EMBL" id="MCM3737794.1"/>
    </source>
</evidence>
<sequence length="53" mass="6011">MPIKLTEQVAPKTIKMNFVAIEAPNFSLYSTSLLGDKEWVFVTEQRIPNENNG</sequence>
<comment type="caution">
    <text evidence="1">The sequence shown here is derived from an EMBL/GenBank/DDBJ whole genome shotgun (WGS) entry which is preliminary data.</text>
</comment>
<accession>A0ACC6AB39</accession>
<evidence type="ECO:0000313" key="2">
    <source>
        <dbReference type="Proteomes" id="UP001202289"/>
    </source>
</evidence>
<proteinExistence type="predicted"/>